<reference evidence="6 8" key="2">
    <citation type="journal article" date="2013" name="Nature">
        <title>Insights into bilaterian evolution from three spiralian genomes.</title>
        <authorList>
            <person name="Simakov O."/>
            <person name="Marletaz F."/>
            <person name="Cho S.J."/>
            <person name="Edsinger-Gonzales E."/>
            <person name="Havlak P."/>
            <person name="Hellsten U."/>
            <person name="Kuo D.H."/>
            <person name="Larsson T."/>
            <person name="Lv J."/>
            <person name="Arendt D."/>
            <person name="Savage R."/>
            <person name="Osoegawa K."/>
            <person name="de Jong P."/>
            <person name="Grimwood J."/>
            <person name="Chapman J.A."/>
            <person name="Shapiro H."/>
            <person name="Aerts A."/>
            <person name="Otillar R.P."/>
            <person name="Terry A.Y."/>
            <person name="Boore J.L."/>
            <person name="Grigoriev I.V."/>
            <person name="Lindberg D.R."/>
            <person name="Seaver E.C."/>
            <person name="Weisblat D.A."/>
            <person name="Putnam N.H."/>
            <person name="Rokhsar D.S."/>
        </authorList>
    </citation>
    <scope>NUCLEOTIDE SEQUENCE</scope>
    <source>
        <strain evidence="6 8">I ESC-2004</strain>
    </source>
</reference>
<dbReference type="Proteomes" id="UP000014760">
    <property type="component" value="Unassembled WGS sequence"/>
</dbReference>
<dbReference type="PROSITE" id="PS50222">
    <property type="entry name" value="EF_HAND_2"/>
    <property type="match status" value="2"/>
</dbReference>
<evidence type="ECO:0000313" key="7">
    <source>
        <dbReference type="EnsemblMetazoa" id="CapteP188395"/>
    </source>
</evidence>
<gene>
    <name evidence="6" type="ORF">CAPTEDRAFT_188395</name>
</gene>
<name>R7TSJ2_CAPTE</name>
<evidence type="ECO:0000256" key="1">
    <source>
        <dbReference type="ARBA" id="ARBA00022729"/>
    </source>
</evidence>
<dbReference type="InterPro" id="IPR011992">
    <property type="entry name" value="EF-hand-dom_pair"/>
</dbReference>
<dbReference type="EMBL" id="AMQN01011277">
    <property type="status" value="NOT_ANNOTATED_CDS"/>
    <property type="molecule type" value="Genomic_DNA"/>
</dbReference>
<dbReference type="EMBL" id="KB308794">
    <property type="protein sequence ID" value="ELT96577.1"/>
    <property type="molecule type" value="Genomic_DNA"/>
</dbReference>
<dbReference type="EMBL" id="AMQN01011278">
    <property type="status" value="NOT_ANNOTATED_CDS"/>
    <property type="molecule type" value="Genomic_DNA"/>
</dbReference>
<protein>
    <recommendedName>
        <fullName evidence="5">EF-hand domain-containing protein</fullName>
    </recommendedName>
</protein>
<dbReference type="OrthoDB" id="289247at2759"/>
<evidence type="ECO:0000259" key="5">
    <source>
        <dbReference type="PROSITE" id="PS50222"/>
    </source>
</evidence>
<feature type="domain" description="EF-hand" evidence="5">
    <location>
        <begin position="129"/>
        <end position="153"/>
    </location>
</feature>
<organism evidence="6">
    <name type="scientific">Capitella teleta</name>
    <name type="common">Polychaete worm</name>
    <dbReference type="NCBI Taxonomy" id="283909"/>
    <lineage>
        <taxon>Eukaryota</taxon>
        <taxon>Metazoa</taxon>
        <taxon>Spiralia</taxon>
        <taxon>Lophotrochozoa</taxon>
        <taxon>Annelida</taxon>
        <taxon>Polychaeta</taxon>
        <taxon>Sedentaria</taxon>
        <taxon>Scolecida</taxon>
        <taxon>Capitellidae</taxon>
        <taxon>Capitella</taxon>
    </lineage>
</organism>
<dbReference type="InterPro" id="IPR052110">
    <property type="entry name" value="MCFD2-like"/>
</dbReference>
<evidence type="ECO:0000313" key="8">
    <source>
        <dbReference type="Proteomes" id="UP000014760"/>
    </source>
</evidence>
<dbReference type="OMA" id="QNDFTAC"/>
<feature type="signal peptide" evidence="4">
    <location>
        <begin position="1"/>
        <end position="23"/>
    </location>
</feature>
<dbReference type="Gene3D" id="1.10.238.10">
    <property type="entry name" value="EF-hand"/>
    <property type="match status" value="1"/>
</dbReference>
<keyword evidence="8" id="KW-1185">Reference proteome</keyword>
<dbReference type="PANTHER" id="PTHR23104:SF1">
    <property type="entry name" value="EF-HAND DOMAIN-CONTAINING PROTEIN"/>
    <property type="match status" value="1"/>
</dbReference>
<evidence type="ECO:0000256" key="4">
    <source>
        <dbReference type="SAM" id="SignalP"/>
    </source>
</evidence>
<dbReference type="InterPro" id="IPR002048">
    <property type="entry name" value="EF_hand_dom"/>
</dbReference>
<feature type="chain" id="PRO_5008787305" description="EF-hand domain-containing protein" evidence="4">
    <location>
        <begin position="24"/>
        <end position="155"/>
    </location>
</feature>
<reference evidence="8" key="1">
    <citation type="submission" date="2012-12" db="EMBL/GenBank/DDBJ databases">
        <authorList>
            <person name="Hellsten U."/>
            <person name="Grimwood J."/>
            <person name="Chapman J.A."/>
            <person name="Shapiro H."/>
            <person name="Aerts A."/>
            <person name="Otillar R.P."/>
            <person name="Terry A.Y."/>
            <person name="Boore J.L."/>
            <person name="Simakov O."/>
            <person name="Marletaz F."/>
            <person name="Cho S.-J."/>
            <person name="Edsinger-Gonzales E."/>
            <person name="Havlak P."/>
            <person name="Kuo D.-H."/>
            <person name="Larsson T."/>
            <person name="Lv J."/>
            <person name="Arendt D."/>
            <person name="Savage R."/>
            <person name="Osoegawa K."/>
            <person name="de Jong P."/>
            <person name="Lindberg D.R."/>
            <person name="Seaver E.C."/>
            <person name="Weisblat D.A."/>
            <person name="Putnam N.H."/>
            <person name="Grigoriev I.V."/>
            <person name="Rokhsar D.S."/>
        </authorList>
    </citation>
    <scope>NUCLEOTIDE SEQUENCE</scope>
    <source>
        <strain evidence="8">I ESC-2004</strain>
    </source>
</reference>
<dbReference type="EnsemblMetazoa" id="CapteT188395">
    <property type="protein sequence ID" value="CapteP188395"/>
    <property type="gene ID" value="CapteG188395"/>
</dbReference>
<proteinExistence type="predicted"/>
<accession>R7TSJ2</accession>
<keyword evidence="1 4" id="KW-0732">Signal</keyword>
<dbReference type="SUPFAM" id="SSF47473">
    <property type="entry name" value="EF-hand"/>
    <property type="match status" value="1"/>
</dbReference>
<dbReference type="GO" id="GO:0005509">
    <property type="term" value="F:calcium ion binding"/>
    <property type="evidence" value="ECO:0007669"/>
    <property type="project" value="InterPro"/>
</dbReference>
<dbReference type="HOGENOM" id="CLU_1697203_0_0_1"/>
<evidence type="ECO:0000313" key="6">
    <source>
        <dbReference type="EMBL" id="ELT96577.1"/>
    </source>
</evidence>
<keyword evidence="2" id="KW-0677">Repeat</keyword>
<feature type="domain" description="EF-hand" evidence="5">
    <location>
        <begin position="58"/>
        <end position="93"/>
    </location>
</feature>
<keyword evidence="3" id="KW-0106">Calcium</keyword>
<reference evidence="7" key="3">
    <citation type="submission" date="2015-06" db="UniProtKB">
        <authorList>
            <consortium name="EnsemblMetazoa"/>
        </authorList>
    </citation>
    <scope>IDENTIFICATION</scope>
</reference>
<dbReference type="PROSITE" id="PS00018">
    <property type="entry name" value="EF_HAND_1"/>
    <property type="match status" value="1"/>
</dbReference>
<evidence type="ECO:0000256" key="3">
    <source>
        <dbReference type="ARBA" id="ARBA00022837"/>
    </source>
</evidence>
<dbReference type="InterPro" id="IPR018247">
    <property type="entry name" value="EF_Hand_1_Ca_BS"/>
</dbReference>
<evidence type="ECO:0000256" key="2">
    <source>
        <dbReference type="ARBA" id="ARBA00022737"/>
    </source>
</evidence>
<dbReference type="PANTHER" id="PTHR23104">
    <property type="entry name" value="MULTIPLE COAGULATION FACTOR DEFICIENCY PROTEIN 2 NEURAL STEM CELL DERIVED NEURONAL SURVIVAL PROTEIN"/>
    <property type="match status" value="1"/>
</dbReference>
<sequence>MQFNRFAPYYLLVCLNLWLCVQGGAKDEEILDDDDFGTAGMYHAPAWTVGGKDIRYTSQEEEIFYFFEDHDEDDNMKIDGLELLKAMYHAEIEEIENMDVDADSKENTHRHTAKWRIPRMSALVDKSLKYDLNDDGYLDWPEFKVAAQRLHLVKD</sequence>
<dbReference type="AlphaFoldDB" id="R7TSJ2"/>
<dbReference type="STRING" id="283909.R7TSJ2"/>